<evidence type="ECO:0000256" key="9">
    <source>
        <dbReference type="ARBA" id="ARBA00022989"/>
    </source>
</evidence>
<evidence type="ECO:0000256" key="14">
    <source>
        <dbReference type="SAM" id="Coils"/>
    </source>
</evidence>
<evidence type="ECO:0000256" key="12">
    <source>
        <dbReference type="PROSITE-ProRule" id="PRU00110"/>
    </source>
</evidence>
<dbReference type="InterPro" id="IPR036097">
    <property type="entry name" value="HisK_dim/P_sf"/>
</dbReference>
<comment type="caution">
    <text evidence="18">The sequence shown here is derived from an EMBL/GenBank/DDBJ whole genome shotgun (WGS) entry which is preliminary data.</text>
</comment>
<evidence type="ECO:0000259" key="15">
    <source>
        <dbReference type="PROSITE" id="PS50109"/>
    </source>
</evidence>
<dbReference type="CDD" id="cd17546">
    <property type="entry name" value="REC_hyHK_CKI1_RcsC-like"/>
    <property type="match status" value="1"/>
</dbReference>
<keyword evidence="4" id="KW-1003">Cell membrane</keyword>
<dbReference type="Gene3D" id="1.10.287.130">
    <property type="match status" value="1"/>
</dbReference>
<dbReference type="InterPro" id="IPR011006">
    <property type="entry name" value="CheY-like_superfamily"/>
</dbReference>
<evidence type="ECO:0000313" key="19">
    <source>
        <dbReference type="Proteomes" id="UP001595386"/>
    </source>
</evidence>
<dbReference type="InterPro" id="IPR005467">
    <property type="entry name" value="His_kinase_dom"/>
</dbReference>
<feature type="domain" description="HPt" evidence="17">
    <location>
        <begin position="789"/>
        <end position="886"/>
    </location>
</feature>
<dbReference type="SMART" id="SM00387">
    <property type="entry name" value="HATPase_c"/>
    <property type="match status" value="1"/>
</dbReference>
<sequence>MSLKFRLLLTGLLVPWLLMLLLAATTLSLHRSHHAEQSQARLEQALDLLTPLLNDADNADQREAMAGRLLALDEVRALGIIDVQGEMLLQMGRLRSPPTAPRDEHRHLDQQGAEWRLQAPLSGAEPSWLVVDVDASPLLLDHYRQIGLTALLLAFAFLVLGGLTFDAYRRLHPPLSAVDDALSRLARNESPPDLPPSPGELAGLTERVNALSEHLVQGRLETQRQIEQATAELEESMETIEVQNIELDISHRRSVEANRVKSEFLANMSHEIRTPLNGIIGFCRLLDRSRLEPRQREWLEHVQRASGSLLMLVNDVLDFSKLEAGHLELEHMPLDMVVLVDEVLGLQAPLAHQKELQLLGLVYDDVPSVLNGDPMRIQQVLTNLVHNAVKFTRQGEVVVRVMMEQADPGSVTLRISVTDTGIGLSAERQRLLFRAYQQTEPSHAREFGGTGLGLTICRQLVEQMGGEIDVESVPGQGTTFSFTLQMEGNEATERPPELRLDGQTVLIEEPHPATRRALRHLFTRWGARPVDAAAPAPQNGPPALLVASLPHTPLTADEVGIWQRRLAELACPALLLVNANPLDLPSLPLPHGGEVLAKPVARATLTAAVAKVLDQRECPSAADQATAAPRPLRLLAVDDTESNRLLLRELIAGPGVEVSLAASGEEALALAQEHAFDMVLMDIRMPGMDGVETTRALRRLGGRWRDTPVVAVTAHVLEEERRRLLESGLNDVLVKPVDTDQLRNALHRHLGLALPVAETAPSPSPATVPDDDELPTVDLELGTRLAGGKATLARELLERLAAGLEESEAALRHALAEGNDEALLDGIHALNGACRYCGAPRLGLIAESLETRLRTRGREAVTPLMDDLFAAMADLRAWARPETQASDS</sequence>
<dbReference type="SUPFAM" id="SSF47384">
    <property type="entry name" value="Homodimeric domain of signal transducing histidine kinase"/>
    <property type="match status" value="1"/>
</dbReference>
<dbReference type="Pfam" id="PF00512">
    <property type="entry name" value="HisKA"/>
    <property type="match status" value="1"/>
</dbReference>
<keyword evidence="6" id="KW-0812">Transmembrane</keyword>
<dbReference type="EC" id="2.7.13.3" evidence="3"/>
<keyword evidence="19" id="KW-1185">Reference proteome</keyword>
<evidence type="ECO:0000256" key="7">
    <source>
        <dbReference type="ARBA" id="ARBA00022741"/>
    </source>
</evidence>
<dbReference type="SUPFAM" id="SSF47226">
    <property type="entry name" value="Histidine-containing phosphotransfer domain, HPT domain"/>
    <property type="match status" value="1"/>
</dbReference>
<feature type="domain" description="Histidine kinase" evidence="15">
    <location>
        <begin position="267"/>
        <end position="488"/>
    </location>
</feature>
<dbReference type="Gene3D" id="3.40.50.2300">
    <property type="match status" value="1"/>
</dbReference>
<feature type="coiled-coil region" evidence="14">
    <location>
        <begin position="219"/>
        <end position="246"/>
    </location>
</feature>
<evidence type="ECO:0000256" key="8">
    <source>
        <dbReference type="ARBA" id="ARBA00022840"/>
    </source>
</evidence>
<dbReference type="SUPFAM" id="SSF55874">
    <property type="entry name" value="ATPase domain of HSP90 chaperone/DNA topoisomerase II/histidine kinase"/>
    <property type="match status" value="1"/>
</dbReference>
<keyword evidence="10" id="KW-0902">Two-component regulatory system</keyword>
<dbReference type="SUPFAM" id="SSF52172">
    <property type="entry name" value="CheY-like"/>
    <property type="match status" value="1"/>
</dbReference>
<keyword evidence="5 13" id="KW-0597">Phosphoprotein</keyword>
<keyword evidence="11" id="KW-0472">Membrane</keyword>
<dbReference type="CDD" id="cd00082">
    <property type="entry name" value="HisKA"/>
    <property type="match status" value="1"/>
</dbReference>
<feature type="domain" description="Response regulatory" evidence="16">
    <location>
        <begin position="633"/>
        <end position="750"/>
    </location>
</feature>
<evidence type="ECO:0000256" key="2">
    <source>
        <dbReference type="ARBA" id="ARBA00004651"/>
    </source>
</evidence>
<organism evidence="18 19">
    <name type="scientific">Halomonas tibetensis</name>
    <dbReference type="NCBI Taxonomy" id="2259590"/>
    <lineage>
        <taxon>Bacteria</taxon>
        <taxon>Pseudomonadati</taxon>
        <taxon>Pseudomonadota</taxon>
        <taxon>Gammaproteobacteria</taxon>
        <taxon>Oceanospirillales</taxon>
        <taxon>Halomonadaceae</taxon>
        <taxon>Halomonas</taxon>
    </lineage>
</organism>
<dbReference type="GO" id="GO:0005524">
    <property type="term" value="F:ATP binding"/>
    <property type="evidence" value="ECO:0007669"/>
    <property type="project" value="UniProtKB-KW"/>
</dbReference>
<dbReference type="Pfam" id="PF02518">
    <property type="entry name" value="HATPase_c"/>
    <property type="match status" value="1"/>
</dbReference>
<evidence type="ECO:0000259" key="16">
    <source>
        <dbReference type="PROSITE" id="PS50110"/>
    </source>
</evidence>
<keyword evidence="9" id="KW-1133">Transmembrane helix</keyword>
<reference evidence="19" key="1">
    <citation type="journal article" date="2019" name="Int. J. Syst. Evol. Microbiol.">
        <title>The Global Catalogue of Microorganisms (GCM) 10K type strain sequencing project: providing services to taxonomists for standard genome sequencing and annotation.</title>
        <authorList>
            <consortium name="The Broad Institute Genomics Platform"/>
            <consortium name="The Broad Institute Genome Sequencing Center for Infectious Disease"/>
            <person name="Wu L."/>
            <person name="Ma J."/>
        </authorList>
    </citation>
    <scope>NUCLEOTIDE SEQUENCE [LARGE SCALE GENOMIC DNA]</scope>
    <source>
        <strain evidence="19">KCTC 52660</strain>
    </source>
</reference>
<evidence type="ECO:0000256" key="1">
    <source>
        <dbReference type="ARBA" id="ARBA00000085"/>
    </source>
</evidence>
<evidence type="ECO:0000256" key="4">
    <source>
        <dbReference type="ARBA" id="ARBA00022475"/>
    </source>
</evidence>
<name>A0ABV7B8H7_9GAMM</name>
<evidence type="ECO:0000256" key="13">
    <source>
        <dbReference type="PROSITE-ProRule" id="PRU00169"/>
    </source>
</evidence>
<gene>
    <name evidence="18" type="ORF">ACFODV_13400</name>
</gene>
<dbReference type="Gene3D" id="1.20.120.160">
    <property type="entry name" value="HPT domain"/>
    <property type="match status" value="1"/>
</dbReference>
<evidence type="ECO:0000256" key="3">
    <source>
        <dbReference type="ARBA" id="ARBA00012438"/>
    </source>
</evidence>
<keyword evidence="14" id="KW-0175">Coiled coil</keyword>
<protein>
    <recommendedName>
        <fullName evidence="3">histidine kinase</fullName>
        <ecNumber evidence="3">2.7.13.3</ecNumber>
    </recommendedName>
</protein>
<dbReference type="Gene3D" id="3.30.565.10">
    <property type="entry name" value="Histidine kinase-like ATPase, C-terminal domain"/>
    <property type="match status" value="1"/>
</dbReference>
<dbReference type="InterPro" id="IPR008207">
    <property type="entry name" value="Sig_transdc_His_kin_Hpt_dom"/>
</dbReference>
<dbReference type="PROSITE" id="PS50110">
    <property type="entry name" value="RESPONSE_REGULATORY"/>
    <property type="match status" value="1"/>
</dbReference>
<keyword evidence="7" id="KW-0547">Nucleotide-binding</keyword>
<dbReference type="InterPro" id="IPR036641">
    <property type="entry name" value="HPT_dom_sf"/>
</dbReference>
<evidence type="ECO:0000256" key="11">
    <source>
        <dbReference type="ARBA" id="ARBA00023136"/>
    </source>
</evidence>
<feature type="modified residue" description="Phosphohistidine" evidence="12">
    <location>
        <position position="828"/>
    </location>
</feature>
<evidence type="ECO:0000256" key="5">
    <source>
        <dbReference type="ARBA" id="ARBA00022553"/>
    </source>
</evidence>
<comment type="catalytic activity">
    <reaction evidence="1">
        <text>ATP + protein L-histidine = ADP + protein N-phospho-L-histidine.</text>
        <dbReference type="EC" id="2.7.13.3"/>
    </reaction>
</comment>
<proteinExistence type="predicted"/>
<dbReference type="Proteomes" id="UP001595386">
    <property type="component" value="Unassembled WGS sequence"/>
</dbReference>
<evidence type="ECO:0000259" key="17">
    <source>
        <dbReference type="PROSITE" id="PS50894"/>
    </source>
</evidence>
<dbReference type="PROSITE" id="PS50109">
    <property type="entry name" value="HIS_KIN"/>
    <property type="match status" value="1"/>
</dbReference>
<dbReference type="InterPro" id="IPR003594">
    <property type="entry name" value="HATPase_dom"/>
</dbReference>
<accession>A0ABV7B8H7</accession>
<keyword evidence="8 18" id="KW-0067">ATP-binding</keyword>
<dbReference type="InterPro" id="IPR001789">
    <property type="entry name" value="Sig_transdc_resp-reg_receiver"/>
</dbReference>
<evidence type="ECO:0000313" key="18">
    <source>
        <dbReference type="EMBL" id="MFC2993019.1"/>
    </source>
</evidence>
<evidence type="ECO:0000256" key="10">
    <source>
        <dbReference type="ARBA" id="ARBA00023012"/>
    </source>
</evidence>
<comment type="subcellular location">
    <subcellularLocation>
        <location evidence="2">Cell membrane</location>
        <topology evidence="2">Multi-pass membrane protein</topology>
    </subcellularLocation>
</comment>
<feature type="modified residue" description="4-aspartylphosphate" evidence="13">
    <location>
        <position position="682"/>
    </location>
</feature>
<dbReference type="InterPro" id="IPR036890">
    <property type="entry name" value="HATPase_C_sf"/>
</dbReference>
<dbReference type="Pfam" id="PF00072">
    <property type="entry name" value="Response_reg"/>
    <property type="match status" value="1"/>
</dbReference>
<dbReference type="SMART" id="SM00448">
    <property type="entry name" value="REC"/>
    <property type="match status" value="1"/>
</dbReference>
<dbReference type="PANTHER" id="PTHR45339">
    <property type="entry name" value="HYBRID SIGNAL TRANSDUCTION HISTIDINE KINASE J"/>
    <property type="match status" value="1"/>
</dbReference>
<dbReference type="Pfam" id="PF01627">
    <property type="entry name" value="Hpt"/>
    <property type="match status" value="1"/>
</dbReference>
<dbReference type="CDD" id="cd16922">
    <property type="entry name" value="HATPase_EvgS-ArcB-TorS-like"/>
    <property type="match status" value="1"/>
</dbReference>
<dbReference type="InterPro" id="IPR004358">
    <property type="entry name" value="Sig_transdc_His_kin-like_C"/>
</dbReference>
<dbReference type="PANTHER" id="PTHR45339:SF1">
    <property type="entry name" value="HYBRID SIGNAL TRANSDUCTION HISTIDINE KINASE J"/>
    <property type="match status" value="1"/>
</dbReference>
<dbReference type="InterPro" id="IPR003661">
    <property type="entry name" value="HisK_dim/P_dom"/>
</dbReference>
<dbReference type="RefSeq" id="WP_379760246.1">
    <property type="nucleotide sequence ID" value="NZ_JBHRSQ010000018.1"/>
</dbReference>
<dbReference type="EMBL" id="JBHRSQ010000018">
    <property type="protein sequence ID" value="MFC2993019.1"/>
    <property type="molecule type" value="Genomic_DNA"/>
</dbReference>
<dbReference type="SMART" id="SM00388">
    <property type="entry name" value="HisKA"/>
    <property type="match status" value="1"/>
</dbReference>
<dbReference type="PRINTS" id="PR00344">
    <property type="entry name" value="BCTRLSENSOR"/>
</dbReference>
<dbReference type="PROSITE" id="PS50894">
    <property type="entry name" value="HPT"/>
    <property type="match status" value="1"/>
</dbReference>
<evidence type="ECO:0000256" key="6">
    <source>
        <dbReference type="ARBA" id="ARBA00022692"/>
    </source>
</evidence>